<dbReference type="InterPro" id="IPR013766">
    <property type="entry name" value="Thioredoxin_domain"/>
</dbReference>
<dbReference type="GO" id="GO:0016491">
    <property type="term" value="F:oxidoreductase activity"/>
    <property type="evidence" value="ECO:0007669"/>
    <property type="project" value="InterPro"/>
</dbReference>
<organism evidence="2 3">
    <name type="scientific">Kouleothrix aurantiaca</name>
    <dbReference type="NCBI Taxonomy" id="186479"/>
    <lineage>
        <taxon>Bacteria</taxon>
        <taxon>Bacillati</taxon>
        <taxon>Chloroflexota</taxon>
        <taxon>Chloroflexia</taxon>
        <taxon>Chloroflexales</taxon>
        <taxon>Roseiflexineae</taxon>
        <taxon>Roseiflexaceae</taxon>
        <taxon>Kouleothrix</taxon>
    </lineage>
</organism>
<dbReference type="InterPro" id="IPR050553">
    <property type="entry name" value="Thioredoxin_ResA/DsbE_sf"/>
</dbReference>
<keyword evidence="3" id="KW-1185">Reference proteome</keyword>
<evidence type="ECO:0000313" key="3">
    <source>
        <dbReference type="Proteomes" id="UP000050509"/>
    </source>
</evidence>
<dbReference type="PROSITE" id="PS00194">
    <property type="entry name" value="THIOREDOXIN_1"/>
    <property type="match status" value="1"/>
</dbReference>
<dbReference type="SUPFAM" id="SSF52833">
    <property type="entry name" value="Thioredoxin-like"/>
    <property type="match status" value="1"/>
</dbReference>
<dbReference type="PANTHER" id="PTHR42852:SF17">
    <property type="entry name" value="THIOREDOXIN-LIKE PROTEIN HI_1115"/>
    <property type="match status" value="1"/>
</dbReference>
<dbReference type="CDD" id="cd02966">
    <property type="entry name" value="TlpA_like_family"/>
    <property type="match status" value="1"/>
</dbReference>
<dbReference type="GO" id="GO:0016209">
    <property type="term" value="F:antioxidant activity"/>
    <property type="evidence" value="ECO:0007669"/>
    <property type="project" value="InterPro"/>
</dbReference>
<sequence length="183" mass="19736">MTGAGVLLASRLARSDSGPAVLDPAAFVAQQPASSTGGGVAPAVDQQAPDFTLKTLDGGEVTLSSLQGKPVLMNFWASWCAPCRVEMPDLVRVYEAHKADGLVVLAINMTFQDSVSDVQAFVKEFNMTFPVLLDETGAVAHDQYRLRGLPMSFFVNRKGIIVRRHIGAMRGEQIDQFVGELLQ</sequence>
<reference evidence="2 3" key="1">
    <citation type="submission" date="2015-09" db="EMBL/GenBank/DDBJ databases">
        <title>Draft genome sequence of Kouleothrix aurantiaca JCM 19913.</title>
        <authorList>
            <person name="Hemp J."/>
        </authorList>
    </citation>
    <scope>NUCLEOTIDE SEQUENCE [LARGE SCALE GENOMIC DNA]</scope>
    <source>
        <strain evidence="2 3">COM-B</strain>
    </source>
</reference>
<dbReference type="InterPro" id="IPR036249">
    <property type="entry name" value="Thioredoxin-like_sf"/>
</dbReference>
<comment type="caution">
    <text evidence="2">The sequence shown here is derived from an EMBL/GenBank/DDBJ whole genome shotgun (WGS) entry which is preliminary data.</text>
</comment>
<accession>A0A0P9FNV8</accession>
<protein>
    <recommendedName>
        <fullName evidence="1">Thioredoxin domain-containing protein</fullName>
    </recommendedName>
</protein>
<evidence type="ECO:0000313" key="2">
    <source>
        <dbReference type="EMBL" id="KPV55020.1"/>
    </source>
</evidence>
<dbReference type="InterPro" id="IPR017937">
    <property type="entry name" value="Thioredoxin_CS"/>
</dbReference>
<gene>
    <name evidence="2" type="ORF">SE17_00305</name>
</gene>
<dbReference type="InterPro" id="IPR000866">
    <property type="entry name" value="AhpC/TSA"/>
</dbReference>
<dbReference type="Pfam" id="PF00578">
    <property type="entry name" value="AhpC-TSA"/>
    <property type="match status" value="1"/>
</dbReference>
<proteinExistence type="predicted"/>
<dbReference type="EMBL" id="LJCR01000002">
    <property type="protein sequence ID" value="KPV55020.1"/>
    <property type="molecule type" value="Genomic_DNA"/>
</dbReference>
<dbReference type="AlphaFoldDB" id="A0A0P9FNV8"/>
<dbReference type="PROSITE" id="PS51352">
    <property type="entry name" value="THIOREDOXIN_2"/>
    <property type="match status" value="1"/>
</dbReference>
<feature type="domain" description="Thioredoxin" evidence="1">
    <location>
        <begin position="42"/>
        <end position="183"/>
    </location>
</feature>
<dbReference type="Gene3D" id="3.40.30.10">
    <property type="entry name" value="Glutaredoxin"/>
    <property type="match status" value="1"/>
</dbReference>
<dbReference type="PANTHER" id="PTHR42852">
    <property type="entry name" value="THIOL:DISULFIDE INTERCHANGE PROTEIN DSBE"/>
    <property type="match status" value="1"/>
</dbReference>
<evidence type="ECO:0000259" key="1">
    <source>
        <dbReference type="PROSITE" id="PS51352"/>
    </source>
</evidence>
<dbReference type="Proteomes" id="UP000050509">
    <property type="component" value="Unassembled WGS sequence"/>
</dbReference>
<name>A0A0P9FNV8_9CHLR</name>